<keyword evidence="8" id="KW-1185">Reference proteome</keyword>
<dbReference type="CDD" id="cd08414">
    <property type="entry name" value="PBP2_LTTR_aromatics_like"/>
    <property type="match status" value="1"/>
</dbReference>
<evidence type="ECO:0000313" key="7">
    <source>
        <dbReference type="EMBL" id="MBU3065992.1"/>
    </source>
</evidence>
<organism evidence="7 8">
    <name type="scientific">Nocardia albiluteola</name>
    <dbReference type="NCBI Taxonomy" id="2842303"/>
    <lineage>
        <taxon>Bacteria</taxon>
        <taxon>Bacillati</taxon>
        <taxon>Actinomycetota</taxon>
        <taxon>Actinomycetes</taxon>
        <taxon>Mycobacteriales</taxon>
        <taxon>Nocardiaceae</taxon>
        <taxon>Nocardia</taxon>
    </lineage>
</organism>
<keyword evidence="3" id="KW-0238">DNA-binding</keyword>
<dbReference type="SUPFAM" id="SSF46785">
    <property type="entry name" value="Winged helix' DNA-binding domain"/>
    <property type="match status" value="1"/>
</dbReference>
<sequence length="295" mass="32144">MDLRLLRYFVAVAEELHFRRAADRLHMSQPPLSRAIKTLEADLGAVLLRRAPGGVSLTAAGEVLYAEARSILEHADRIPARVAAVAGTVTLTVGTLGDSAEEAGPRLVAAFRAHHPMVRVRVREADLGDPTCGLRTGRVDVALTRGPFEDSGIRTHVLRHDSVGVVLRVDDPLAGREVLRVADLADRPWFRLPEGTDPVWRAFWNATTPEGPYRDGPEVRTVQECLQAVLWNGTIGLTPLGHALPEGLITVPVADMPRSPLVVAWSDANSDPLIRSFIRVADAIYRPAGRASRRV</sequence>
<comment type="similarity">
    <text evidence="1">Belongs to the LysR transcriptional regulatory family.</text>
</comment>
<dbReference type="InterPro" id="IPR005119">
    <property type="entry name" value="LysR_subst-bd"/>
</dbReference>
<gene>
    <name evidence="7" type="ORF">KO481_31280</name>
</gene>
<accession>A0ABS6B6R1</accession>
<evidence type="ECO:0000256" key="4">
    <source>
        <dbReference type="ARBA" id="ARBA00023159"/>
    </source>
</evidence>
<dbReference type="Pfam" id="PF03466">
    <property type="entry name" value="LysR_substrate"/>
    <property type="match status" value="1"/>
</dbReference>
<keyword evidence="2" id="KW-0805">Transcription regulation</keyword>
<evidence type="ECO:0000256" key="3">
    <source>
        <dbReference type="ARBA" id="ARBA00023125"/>
    </source>
</evidence>
<dbReference type="InterPro" id="IPR036390">
    <property type="entry name" value="WH_DNA-bd_sf"/>
</dbReference>
<dbReference type="Proteomes" id="UP000733379">
    <property type="component" value="Unassembled WGS sequence"/>
</dbReference>
<evidence type="ECO:0000256" key="2">
    <source>
        <dbReference type="ARBA" id="ARBA00023015"/>
    </source>
</evidence>
<dbReference type="InterPro" id="IPR000847">
    <property type="entry name" value="LysR_HTH_N"/>
</dbReference>
<dbReference type="RefSeq" id="WP_215922045.1">
    <property type="nucleotide sequence ID" value="NZ_JAHKNI010000012.1"/>
</dbReference>
<evidence type="ECO:0000259" key="6">
    <source>
        <dbReference type="PROSITE" id="PS50931"/>
    </source>
</evidence>
<dbReference type="SUPFAM" id="SSF53850">
    <property type="entry name" value="Periplasmic binding protein-like II"/>
    <property type="match status" value="1"/>
</dbReference>
<dbReference type="Gene3D" id="3.40.190.10">
    <property type="entry name" value="Periplasmic binding protein-like II"/>
    <property type="match status" value="2"/>
</dbReference>
<feature type="domain" description="HTH lysR-type" evidence="6">
    <location>
        <begin position="1"/>
        <end position="58"/>
    </location>
</feature>
<evidence type="ECO:0000256" key="5">
    <source>
        <dbReference type="ARBA" id="ARBA00023163"/>
    </source>
</evidence>
<dbReference type="InterPro" id="IPR036388">
    <property type="entry name" value="WH-like_DNA-bd_sf"/>
</dbReference>
<keyword evidence="5" id="KW-0804">Transcription</keyword>
<keyword evidence="4" id="KW-0010">Activator</keyword>
<protein>
    <submittedName>
        <fullName evidence="7">LysR family transcriptional regulator</fullName>
    </submittedName>
</protein>
<dbReference type="PANTHER" id="PTHR30346">
    <property type="entry name" value="TRANSCRIPTIONAL DUAL REGULATOR HCAR-RELATED"/>
    <property type="match status" value="1"/>
</dbReference>
<dbReference type="PRINTS" id="PR00039">
    <property type="entry name" value="HTHLYSR"/>
</dbReference>
<dbReference type="Gene3D" id="1.10.10.10">
    <property type="entry name" value="Winged helix-like DNA-binding domain superfamily/Winged helix DNA-binding domain"/>
    <property type="match status" value="1"/>
</dbReference>
<comment type="caution">
    <text evidence="7">The sequence shown here is derived from an EMBL/GenBank/DDBJ whole genome shotgun (WGS) entry which is preliminary data.</text>
</comment>
<dbReference type="PROSITE" id="PS50931">
    <property type="entry name" value="HTH_LYSR"/>
    <property type="match status" value="1"/>
</dbReference>
<dbReference type="EMBL" id="JAHKNI010000012">
    <property type="protein sequence ID" value="MBU3065992.1"/>
    <property type="molecule type" value="Genomic_DNA"/>
</dbReference>
<evidence type="ECO:0000256" key="1">
    <source>
        <dbReference type="ARBA" id="ARBA00009437"/>
    </source>
</evidence>
<reference evidence="7 8" key="1">
    <citation type="submission" date="2021-06" db="EMBL/GenBank/DDBJ databases">
        <title>Actinomycetes sequencing.</title>
        <authorList>
            <person name="Shan Q."/>
        </authorList>
    </citation>
    <scope>NUCLEOTIDE SEQUENCE [LARGE SCALE GENOMIC DNA]</scope>
    <source>
        <strain evidence="7 8">NEAU-G5</strain>
    </source>
</reference>
<proteinExistence type="inferred from homology"/>
<dbReference type="Pfam" id="PF00126">
    <property type="entry name" value="HTH_1"/>
    <property type="match status" value="1"/>
</dbReference>
<evidence type="ECO:0000313" key="8">
    <source>
        <dbReference type="Proteomes" id="UP000733379"/>
    </source>
</evidence>
<name>A0ABS6B6R1_9NOCA</name>
<dbReference type="PANTHER" id="PTHR30346:SF0">
    <property type="entry name" value="HCA OPERON TRANSCRIPTIONAL ACTIVATOR HCAR"/>
    <property type="match status" value="1"/>
</dbReference>